<dbReference type="AlphaFoldDB" id="A0A833SNS0"/>
<name>A0A833SNS0_PHYIN</name>
<comment type="caution">
    <text evidence="1">The sequence shown here is derived from an EMBL/GenBank/DDBJ whole genome shotgun (WGS) entry which is preliminary data.</text>
</comment>
<dbReference type="EMBL" id="WSZM01000286">
    <property type="protein sequence ID" value="KAF4035949.1"/>
    <property type="molecule type" value="Genomic_DNA"/>
</dbReference>
<organism evidence="1 2">
    <name type="scientific">Phytophthora infestans</name>
    <name type="common">Potato late blight agent</name>
    <name type="synonym">Botrytis infestans</name>
    <dbReference type="NCBI Taxonomy" id="4787"/>
    <lineage>
        <taxon>Eukaryota</taxon>
        <taxon>Sar</taxon>
        <taxon>Stramenopiles</taxon>
        <taxon>Oomycota</taxon>
        <taxon>Peronosporomycetes</taxon>
        <taxon>Peronosporales</taxon>
        <taxon>Peronosporaceae</taxon>
        <taxon>Phytophthora</taxon>
    </lineage>
</organism>
<gene>
    <name evidence="1" type="ORF">GN244_ATG11945</name>
</gene>
<protein>
    <submittedName>
        <fullName evidence="1">Uncharacterized protein</fullName>
    </submittedName>
</protein>
<keyword evidence="2" id="KW-1185">Reference proteome</keyword>
<sequence>MTEWLVIGTQYLVEVHQPRIECIRQNDDCGMKVYAKYVSVVQTAISVATLGLFGHFTAVANGIVNGAKCLRSMIGNIKILNSYIRGFKEHPQIPFDKVMALLYHTSLP</sequence>
<evidence type="ECO:0000313" key="1">
    <source>
        <dbReference type="EMBL" id="KAF4035949.1"/>
    </source>
</evidence>
<proteinExistence type="predicted"/>
<evidence type="ECO:0000313" key="2">
    <source>
        <dbReference type="Proteomes" id="UP000602510"/>
    </source>
</evidence>
<reference evidence="1" key="1">
    <citation type="submission" date="2020-04" db="EMBL/GenBank/DDBJ databases">
        <title>Hybrid Assembly of Korean Phytophthora infestans isolates.</title>
        <authorList>
            <person name="Prokchorchik M."/>
            <person name="Lee Y."/>
            <person name="Seo J."/>
            <person name="Cho J.-H."/>
            <person name="Park Y.-E."/>
            <person name="Jang D.-C."/>
            <person name="Im J.-S."/>
            <person name="Choi J.-G."/>
            <person name="Park H.-J."/>
            <person name="Lee G.-B."/>
            <person name="Lee Y.-G."/>
            <person name="Hong S.-Y."/>
            <person name="Cho K."/>
            <person name="Sohn K.H."/>
        </authorList>
    </citation>
    <scope>NUCLEOTIDE SEQUENCE</scope>
    <source>
        <strain evidence="1">KR_1_A1</strain>
    </source>
</reference>
<accession>A0A833SNS0</accession>
<dbReference type="Proteomes" id="UP000602510">
    <property type="component" value="Unassembled WGS sequence"/>
</dbReference>